<evidence type="ECO:0000313" key="2">
    <source>
        <dbReference type="EMBL" id="KAK3348300.1"/>
    </source>
</evidence>
<protein>
    <submittedName>
        <fullName evidence="2">Uncharacterized protein</fullName>
    </submittedName>
</protein>
<reference evidence="2" key="2">
    <citation type="submission" date="2023-06" db="EMBL/GenBank/DDBJ databases">
        <authorList>
            <consortium name="Lawrence Berkeley National Laboratory"/>
            <person name="Haridas S."/>
            <person name="Hensen N."/>
            <person name="Bonometti L."/>
            <person name="Westerberg I."/>
            <person name="Brannstrom I.O."/>
            <person name="Guillou S."/>
            <person name="Cros-Aarteil S."/>
            <person name="Calhoun S."/>
            <person name="Kuo A."/>
            <person name="Mondo S."/>
            <person name="Pangilinan J."/>
            <person name="Riley R."/>
            <person name="Labutti K."/>
            <person name="Andreopoulos B."/>
            <person name="Lipzen A."/>
            <person name="Chen C."/>
            <person name="Yanf M."/>
            <person name="Daum C."/>
            <person name="Ng V."/>
            <person name="Clum A."/>
            <person name="Steindorff A."/>
            <person name="Ohm R."/>
            <person name="Martin F."/>
            <person name="Silar P."/>
            <person name="Natvig D."/>
            <person name="Lalanne C."/>
            <person name="Gautier V."/>
            <person name="Ament-Velasquez S.L."/>
            <person name="Kruys A."/>
            <person name="Hutchinson M.I."/>
            <person name="Powell A.J."/>
            <person name="Barry K."/>
            <person name="Miller A.N."/>
            <person name="Grigoriev I.V."/>
            <person name="Debuchy R."/>
            <person name="Gladieux P."/>
            <person name="Thoren M.H."/>
            <person name="Johannesson H."/>
        </authorList>
    </citation>
    <scope>NUCLEOTIDE SEQUENCE</scope>
    <source>
        <strain evidence="2">CBS 560.94</strain>
    </source>
</reference>
<accession>A0AAE0JI77</accession>
<dbReference type="Proteomes" id="UP001278500">
    <property type="component" value="Unassembled WGS sequence"/>
</dbReference>
<organism evidence="2 3">
    <name type="scientific">Neurospora tetraspora</name>
    <dbReference type="NCBI Taxonomy" id="94610"/>
    <lineage>
        <taxon>Eukaryota</taxon>
        <taxon>Fungi</taxon>
        <taxon>Dikarya</taxon>
        <taxon>Ascomycota</taxon>
        <taxon>Pezizomycotina</taxon>
        <taxon>Sordariomycetes</taxon>
        <taxon>Sordariomycetidae</taxon>
        <taxon>Sordariales</taxon>
        <taxon>Sordariaceae</taxon>
        <taxon>Neurospora</taxon>
    </lineage>
</organism>
<dbReference type="GeneID" id="87863824"/>
<dbReference type="RefSeq" id="XP_062683382.1">
    <property type="nucleotide sequence ID" value="XM_062826670.1"/>
</dbReference>
<reference evidence="2" key="1">
    <citation type="journal article" date="2023" name="Mol. Phylogenet. Evol.">
        <title>Genome-scale phylogeny and comparative genomics of the fungal order Sordariales.</title>
        <authorList>
            <person name="Hensen N."/>
            <person name="Bonometti L."/>
            <person name="Westerberg I."/>
            <person name="Brannstrom I.O."/>
            <person name="Guillou S."/>
            <person name="Cros-Aarteil S."/>
            <person name="Calhoun S."/>
            <person name="Haridas S."/>
            <person name="Kuo A."/>
            <person name="Mondo S."/>
            <person name="Pangilinan J."/>
            <person name="Riley R."/>
            <person name="LaButti K."/>
            <person name="Andreopoulos B."/>
            <person name="Lipzen A."/>
            <person name="Chen C."/>
            <person name="Yan M."/>
            <person name="Daum C."/>
            <person name="Ng V."/>
            <person name="Clum A."/>
            <person name="Steindorff A."/>
            <person name="Ohm R.A."/>
            <person name="Martin F."/>
            <person name="Silar P."/>
            <person name="Natvig D.O."/>
            <person name="Lalanne C."/>
            <person name="Gautier V."/>
            <person name="Ament-Velasquez S.L."/>
            <person name="Kruys A."/>
            <person name="Hutchinson M.I."/>
            <person name="Powell A.J."/>
            <person name="Barry K."/>
            <person name="Miller A.N."/>
            <person name="Grigoriev I.V."/>
            <person name="Debuchy R."/>
            <person name="Gladieux P."/>
            <person name="Hiltunen Thoren M."/>
            <person name="Johannesson H."/>
        </authorList>
    </citation>
    <scope>NUCLEOTIDE SEQUENCE</scope>
    <source>
        <strain evidence="2">CBS 560.94</strain>
    </source>
</reference>
<keyword evidence="3" id="KW-1185">Reference proteome</keyword>
<comment type="caution">
    <text evidence="2">The sequence shown here is derived from an EMBL/GenBank/DDBJ whole genome shotgun (WGS) entry which is preliminary data.</text>
</comment>
<name>A0AAE0JI77_9PEZI</name>
<sequence length="110" mass="12350">MIHRFDRFHGCSMEKKVISWPVSATLLLCGYILICRSLLRRHQNVEKTGSVCRIGSVSSRFVLVVVLFVVVVVIIMKRLCNITAGGLIPHTLPGSRSMKIVINQYTKDHG</sequence>
<proteinExistence type="predicted"/>
<evidence type="ECO:0000313" key="3">
    <source>
        <dbReference type="Proteomes" id="UP001278500"/>
    </source>
</evidence>
<evidence type="ECO:0000256" key="1">
    <source>
        <dbReference type="SAM" id="Phobius"/>
    </source>
</evidence>
<dbReference type="AlphaFoldDB" id="A0AAE0JI77"/>
<keyword evidence="1" id="KW-0472">Membrane</keyword>
<keyword evidence="1" id="KW-0812">Transmembrane</keyword>
<feature type="transmembrane region" description="Helical" evidence="1">
    <location>
        <begin position="20"/>
        <end position="39"/>
    </location>
</feature>
<feature type="transmembrane region" description="Helical" evidence="1">
    <location>
        <begin position="60"/>
        <end position="79"/>
    </location>
</feature>
<gene>
    <name evidence="2" type="ORF">B0H65DRAFT_463004</name>
</gene>
<keyword evidence="1" id="KW-1133">Transmembrane helix</keyword>
<dbReference type="EMBL" id="JAUEPP010000003">
    <property type="protein sequence ID" value="KAK3348300.1"/>
    <property type="molecule type" value="Genomic_DNA"/>
</dbReference>